<evidence type="ECO:0000259" key="6">
    <source>
        <dbReference type="Pfam" id="PF03755"/>
    </source>
</evidence>
<dbReference type="InterPro" id="IPR013551">
    <property type="entry name" value="YicC-like_C"/>
</dbReference>
<evidence type="ECO:0000256" key="2">
    <source>
        <dbReference type="ARBA" id="ARBA00022722"/>
    </source>
</evidence>
<dbReference type="EMBL" id="JAGIYY010000002">
    <property type="protein sequence ID" value="MBP0439008.1"/>
    <property type="molecule type" value="Genomic_DNA"/>
</dbReference>
<keyword evidence="9" id="KW-1185">Reference proteome</keyword>
<reference evidence="8" key="1">
    <citation type="submission" date="2021-03" db="EMBL/GenBank/DDBJ databases">
        <title>Genome sequencing and assembly of Tianweitania sediminis.</title>
        <authorList>
            <person name="Chhetri G."/>
        </authorList>
    </citation>
    <scope>NUCLEOTIDE SEQUENCE</scope>
    <source>
        <strain evidence="8">Z8</strain>
    </source>
</reference>
<evidence type="ECO:0000256" key="1">
    <source>
        <dbReference type="ARBA" id="ARBA00001968"/>
    </source>
</evidence>
<proteinExistence type="inferred from homology"/>
<comment type="cofactor">
    <cofactor evidence="1">
        <name>a divalent metal cation</name>
        <dbReference type="ChEBI" id="CHEBI:60240"/>
    </cofactor>
</comment>
<organism evidence="8 9">
    <name type="scientific">Tianweitania sediminis</name>
    <dbReference type="NCBI Taxonomy" id="1502156"/>
    <lineage>
        <taxon>Bacteria</taxon>
        <taxon>Pseudomonadati</taxon>
        <taxon>Pseudomonadota</taxon>
        <taxon>Alphaproteobacteria</taxon>
        <taxon>Hyphomicrobiales</taxon>
        <taxon>Phyllobacteriaceae</taxon>
        <taxon>Tianweitania</taxon>
    </lineage>
</organism>
<dbReference type="AlphaFoldDB" id="A0A8J7UIK4"/>
<dbReference type="Proteomes" id="UP000666240">
    <property type="component" value="Unassembled WGS sequence"/>
</dbReference>
<comment type="caution">
    <text evidence="8">The sequence shown here is derived from an EMBL/GenBank/DDBJ whole genome shotgun (WGS) entry which is preliminary data.</text>
</comment>
<evidence type="ECO:0000256" key="3">
    <source>
        <dbReference type="ARBA" id="ARBA00022759"/>
    </source>
</evidence>
<sequence length="295" mass="32283">MGLQSMTGFARASATGEGASVGWELKSVNGKTLEARLRMPPGLERLEQPARQILQKRFARGNIQATLTLSREEKSAQPVVNESLLRRMAELAGRLEKEYGAAPATSAQLLALRGVMEAPEALESDEERAGLDRAILQTLEDAARGLEEARRSEGAALQGVLLAHVETIDALRQRAEADPSRDILAIRARLSEQVRLLLEASPALDEARLHTEAAILATKADLREELDRLKIHVEAARQLLMENGAVGRKLDFLAQEFNRESNTLCSKANAAAVTAIGLELKVVVDQFREQIQNLE</sequence>
<keyword evidence="4" id="KW-0378">Hydrolase</keyword>
<gene>
    <name evidence="8" type="ORF">J5Y06_10130</name>
</gene>
<evidence type="ECO:0000256" key="4">
    <source>
        <dbReference type="ARBA" id="ARBA00022801"/>
    </source>
</evidence>
<dbReference type="InterPro" id="IPR013527">
    <property type="entry name" value="YicC-like_N"/>
</dbReference>
<dbReference type="NCBIfam" id="TIGR00255">
    <property type="entry name" value="YicC/YloC family endoribonuclease"/>
    <property type="match status" value="1"/>
</dbReference>
<dbReference type="Pfam" id="PF08340">
    <property type="entry name" value="YicC-like_C"/>
    <property type="match status" value="1"/>
</dbReference>
<dbReference type="PANTHER" id="PTHR30636:SF3">
    <property type="entry name" value="UPF0701 PROTEIN YICC"/>
    <property type="match status" value="1"/>
</dbReference>
<protein>
    <submittedName>
        <fullName evidence="8">YicC family protein</fullName>
    </submittedName>
</protein>
<evidence type="ECO:0000256" key="5">
    <source>
        <dbReference type="ARBA" id="ARBA00035648"/>
    </source>
</evidence>
<evidence type="ECO:0000313" key="8">
    <source>
        <dbReference type="EMBL" id="MBP0439008.1"/>
    </source>
</evidence>
<dbReference type="GO" id="GO:0016787">
    <property type="term" value="F:hydrolase activity"/>
    <property type="evidence" value="ECO:0007669"/>
    <property type="project" value="UniProtKB-KW"/>
</dbReference>
<keyword evidence="2" id="KW-0540">Nuclease</keyword>
<feature type="domain" description="Endoribonuclease YicC-like C-terminal" evidence="7">
    <location>
        <begin position="185"/>
        <end position="295"/>
    </location>
</feature>
<dbReference type="Pfam" id="PF03755">
    <property type="entry name" value="YicC-like_N"/>
    <property type="match status" value="1"/>
</dbReference>
<dbReference type="RefSeq" id="WP_209335002.1">
    <property type="nucleotide sequence ID" value="NZ_JAGIYY010000002.1"/>
</dbReference>
<evidence type="ECO:0000259" key="7">
    <source>
        <dbReference type="Pfam" id="PF08340"/>
    </source>
</evidence>
<dbReference type="InterPro" id="IPR005229">
    <property type="entry name" value="YicC/YloC-like"/>
</dbReference>
<feature type="domain" description="Endoribonuclease YicC-like N-terminal" evidence="6">
    <location>
        <begin position="3"/>
        <end position="158"/>
    </location>
</feature>
<dbReference type="GO" id="GO:0004521">
    <property type="term" value="F:RNA endonuclease activity"/>
    <property type="evidence" value="ECO:0007669"/>
    <property type="project" value="InterPro"/>
</dbReference>
<evidence type="ECO:0000313" key="9">
    <source>
        <dbReference type="Proteomes" id="UP000666240"/>
    </source>
</evidence>
<accession>A0A8J7UIK4</accession>
<keyword evidence="3" id="KW-0255">Endonuclease</keyword>
<name>A0A8J7UIK4_9HYPH</name>
<comment type="similarity">
    <text evidence="5">Belongs to the YicC/YloC family.</text>
</comment>
<dbReference type="PANTHER" id="PTHR30636">
    <property type="entry name" value="UPF0701 PROTEIN YICC"/>
    <property type="match status" value="1"/>
</dbReference>